<dbReference type="EnsemblMetazoa" id="HelroT165044">
    <property type="protein sequence ID" value="HelroP165044"/>
    <property type="gene ID" value="HelroG165044"/>
</dbReference>
<dbReference type="CTD" id="20200818"/>
<dbReference type="RefSeq" id="XP_009029192.1">
    <property type="nucleotide sequence ID" value="XM_009030944.1"/>
</dbReference>
<evidence type="ECO:0000313" key="3">
    <source>
        <dbReference type="Proteomes" id="UP000015101"/>
    </source>
</evidence>
<reference evidence="3" key="1">
    <citation type="submission" date="2012-12" db="EMBL/GenBank/DDBJ databases">
        <authorList>
            <person name="Hellsten U."/>
            <person name="Grimwood J."/>
            <person name="Chapman J.A."/>
            <person name="Shapiro H."/>
            <person name="Aerts A."/>
            <person name="Otillar R.P."/>
            <person name="Terry A.Y."/>
            <person name="Boore J.L."/>
            <person name="Simakov O."/>
            <person name="Marletaz F."/>
            <person name="Cho S.-J."/>
            <person name="Edsinger-Gonzales E."/>
            <person name="Havlak P."/>
            <person name="Kuo D.-H."/>
            <person name="Larsson T."/>
            <person name="Lv J."/>
            <person name="Arendt D."/>
            <person name="Savage R."/>
            <person name="Osoegawa K."/>
            <person name="de Jong P."/>
            <person name="Lindberg D.R."/>
            <person name="Seaver E.C."/>
            <person name="Weisblat D.A."/>
            <person name="Putnam N.H."/>
            <person name="Grigoriev I.V."/>
            <person name="Rokhsar D.S."/>
        </authorList>
    </citation>
    <scope>NUCLEOTIDE SEQUENCE</scope>
</reference>
<dbReference type="KEGG" id="hro:HELRODRAFT_165044"/>
<protein>
    <submittedName>
        <fullName evidence="1 2">Uncharacterized protein</fullName>
    </submittedName>
</protein>
<evidence type="ECO:0000313" key="2">
    <source>
        <dbReference type="EnsemblMetazoa" id="HelroP165044"/>
    </source>
</evidence>
<accession>T1EW68</accession>
<organism evidence="2 3">
    <name type="scientific">Helobdella robusta</name>
    <name type="common">Californian leech</name>
    <dbReference type="NCBI Taxonomy" id="6412"/>
    <lineage>
        <taxon>Eukaryota</taxon>
        <taxon>Metazoa</taxon>
        <taxon>Spiralia</taxon>
        <taxon>Lophotrochozoa</taxon>
        <taxon>Annelida</taxon>
        <taxon>Clitellata</taxon>
        <taxon>Hirudinea</taxon>
        <taxon>Rhynchobdellida</taxon>
        <taxon>Glossiphoniidae</taxon>
        <taxon>Helobdella</taxon>
    </lineage>
</organism>
<dbReference type="InParanoid" id="T1EW68"/>
<dbReference type="HOGENOM" id="CLU_059811_2_0_1"/>
<dbReference type="EMBL" id="AMQM01001922">
    <property type="status" value="NOT_ANNOTATED_CDS"/>
    <property type="molecule type" value="Genomic_DNA"/>
</dbReference>
<reference evidence="2" key="3">
    <citation type="submission" date="2015-06" db="UniProtKB">
        <authorList>
            <consortium name="EnsemblMetazoa"/>
        </authorList>
    </citation>
    <scope>IDENTIFICATION</scope>
</reference>
<dbReference type="GeneID" id="20200818"/>
<sequence length="101" mass="11340">MHQRSCKTYKSLKPDISKVETDDVSDSTQTTFKHTSTTATISKPLPGIKMPKSSSHWSEANAFFQMELKPLDIISDIDSFATNFQETIYSNCGTLEFKNSP</sequence>
<dbReference type="EMBL" id="KB097639">
    <property type="protein sequence ID" value="ESN92908.1"/>
    <property type="molecule type" value="Genomic_DNA"/>
</dbReference>
<evidence type="ECO:0000313" key="1">
    <source>
        <dbReference type="EMBL" id="ESN92908.1"/>
    </source>
</evidence>
<dbReference type="AlphaFoldDB" id="T1EW68"/>
<gene>
    <name evidence="2" type="primary">20200818</name>
    <name evidence="1" type="ORF">HELRODRAFT_165044</name>
</gene>
<keyword evidence="3" id="KW-1185">Reference proteome</keyword>
<dbReference type="Proteomes" id="UP000015101">
    <property type="component" value="Unassembled WGS sequence"/>
</dbReference>
<dbReference type="OrthoDB" id="416119at2759"/>
<proteinExistence type="predicted"/>
<name>T1EW68_HELRO</name>
<reference evidence="1 3" key="2">
    <citation type="journal article" date="2013" name="Nature">
        <title>Insights into bilaterian evolution from three spiralian genomes.</title>
        <authorList>
            <person name="Simakov O."/>
            <person name="Marletaz F."/>
            <person name="Cho S.J."/>
            <person name="Edsinger-Gonzales E."/>
            <person name="Havlak P."/>
            <person name="Hellsten U."/>
            <person name="Kuo D.H."/>
            <person name="Larsson T."/>
            <person name="Lv J."/>
            <person name="Arendt D."/>
            <person name="Savage R."/>
            <person name="Osoegawa K."/>
            <person name="de Jong P."/>
            <person name="Grimwood J."/>
            <person name="Chapman J.A."/>
            <person name="Shapiro H."/>
            <person name="Aerts A."/>
            <person name="Otillar R.P."/>
            <person name="Terry A.Y."/>
            <person name="Boore J.L."/>
            <person name="Grigoriev I.V."/>
            <person name="Lindberg D.R."/>
            <person name="Seaver E.C."/>
            <person name="Weisblat D.A."/>
            <person name="Putnam N.H."/>
            <person name="Rokhsar D.S."/>
        </authorList>
    </citation>
    <scope>NUCLEOTIDE SEQUENCE</scope>
</reference>